<dbReference type="Proteomes" id="UP000075902">
    <property type="component" value="Unassembled WGS sequence"/>
</dbReference>
<evidence type="ECO:0000313" key="2">
    <source>
        <dbReference type="EnsemblMetazoa" id="AMEC017186-PA"/>
    </source>
</evidence>
<keyword evidence="3" id="KW-1185">Reference proteome</keyword>
<evidence type="ECO:0000256" key="1">
    <source>
        <dbReference type="SAM" id="MobiDB-lite"/>
    </source>
</evidence>
<feature type="compositionally biased region" description="Acidic residues" evidence="1">
    <location>
        <begin position="166"/>
        <end position="178"/>
    </location>
</feature>
<dbReference type="STRING" id="34690.A0A182UB30"/>
<reference evidence="3" key="1">
    <citation type="submission" date="2014-01" db="EMBL/GenBank/DDBJ databases">
        <title>The Genome Sequence of Anopheles melas CM1001059_A (V2).</title>
        <authorList>
            <consortium name="The Broad Institute Genomics Platform"/>
            <person name="Neafsey D.E."/>
            <person name="Besansky N."/>
            <person name="Howell P."/>
            <person name="Walton C."/>
            <person name="Young S.K."/>
            <person name="Zeng Q."/>
            <person name="Gargeya S."/>
            <person name="Fitzgerald M."/>
            <person name="Haas B."/>
            <person name="Abouelleil A."/>
            <person name="Allen A.W."/>
            <person name="Alvarado L."/>
            <person name="Arachchi H.M."/>
            <person name="Berlin A.M."/>
            <person name="Chapman S.B."/>
            <person name="Gainer-Dewar J."/>
            <person name="Goldberg J."/>
            <person name="Griggs A."/>
            <person name="Gujja S."/>
            <person name="Hansen M."/>
            <person name="Howarth C."/>
            <person name="Imamovic A."/>
            <person name="Ireland A."/>
            <person name="Larimer J."/>
            <person name="McCowan C."/>
            <person name="Murphy C."/>
            <person name="Pearson M."/>
            <person name="Poon T.W."/>
            <person name="Priest M."/>
            <person name="Roberts A."/>
            <person name="Saif S."/>
            <person name="Shea T."/>
            <person name="Sisk P."/>
            <person name="Sykes S."/>
            <person name="Wortman J."/>
            <person name="Nusbaum C."/>
            <person name="Birren B."/>
        </authorList>
    </citation>
    <scope>NUCLEOTIDE SEQUENCE [LARGE SCALE GENOMIC DNA]</scope>
    <source>
        <strain evidence="3">CM1001059</strain>
    </source>
</reference>
<name>A0A182UB30_9DIPT</name>
<accession>A0A182UB30</accession>
<dbReference type="AlphaFoldDB" id="A0A182UB30"/>
<evidence type="ECO:0000313" key="3">
    <source>
        <dbReference type="Proteomes" id="UP000075902"/>
    </source>
</evidence>
<sequence length="187" mass="20927">SYPFFFGQVFPRCILPEVLALARDKRVGTYIPAMADLGLMHILKGSKHGGLIRHCASNFIACLLQVLLPAQVKRGRGVDEACQNAIRIVLQHLSTLEPCHDRDQARAALSADLAELYRYVRTVAPSVALLDQLKACLTDGCCEQEERNDAEKQQQQEEKMEQEAKEVEEEEGGTEDMDTSEKKEQNP</sequence>
<feature type="region of interest" description="Disordered" evidence="1">
    <location>
        <begin position="147"/>
        <end position="187"/>
    </location>
</feature>
<reference evidence="2" key="2">
    <citation type="submission" date="2020-05" db="UniProtKB">
        <authorList>
            <consortium name="EnsemblMetazoa"/>
        </authorList>
    </citation>
    <scope>IDENTIFICATION</scope>
    <source>
        <strain evidence="2">CM1001059</strain>
    </source>
</reference>
<dbReference type="EnsemblMetazoa" id="AMEC017186-RA">
    <property type="protein sequence ID" value="AMEC017186-PA"/>
    <property type="gene ID" value="AMEC017186"/>
</dbReference>
<proteinExistence type="predicted"/>
<protein>
    <submittedName>
        <fullName evidence="2">Uncharacterized protein</fullName>
    </submittedName>
</protein>
<dbReference type="VEuPathDB" id="VectorBase:AMEC017186"/>
<feature type="compositionally biased region" description="Basic and acidic residues" evidence="1">
    <location>
        <begin position="147"/>
        <end position="165"/>
    </location>
</feature>
<organism evidence="2 3">
    <name type="scientific">Anopheles melas</name>
    <dbReference type="NCBI Taxonomy" id="34690"/>
    <lineage>
        <taxon>Eukaryota</taxon>
        <taxon>Metazoa</taxon>
        <taxon>Ecdysozoa</taxon>
        <taxon>Arthropoda</taxon>
        <taxon>Hexapoda</taxon>
        <taxon>Insecta</taxon>
        <taxon>Pterygota</taxon>
        <taxon>Neoptera</taxon>
        <taxon>Endopterygota</taxon>
        <taxon>Diptera</taxon>
        <taxon>Nematocera</taxon>
        <taxon>Culicoidea</taxon>
        <taxon>Culicidae</taxon>
        <taxon>Anophelinae</taxon>
        <taxon>Anopheles</taxon>
    </lineage>
</organism>